<dbReference type="RefSeq" id="WP_023573615.1">
    <property type="nucleotide sequence ID" value="NZ_AVCS01000009.1"/>
</dbReference>
<evidence type="ECO:0000313" key="2">
    <source>
        <dbReference type="EMBL" id="KGO96323.1"/>
    </source>
</evidence>
<comment type="caution">
    <text evidence="2">The sequence shown here is derived from an EMBL/GenBank/DDBJ whole genome shotgun (WGS) entry which is preliminary data.</text>
</comment>
<sequence>MKKTLKYNFLFAAAAIGLLASCDQEDDSTLVQGYKPTINIDNTQFSVAEGEDVTINLSTNDPFYKTMEMKIELVGGNATFRDYTVDGDGDPATSEETGVDDGMGAIGHKLSFPAYASDYSFTIQPIIDMLPEGTETMKLRLYSAANSNGIIDQVITINVANYASNDVAVELDWTHTTADAHGTLVGGTYIGTDGKEHDFADWDFDFYVFDTDNPTATSPEYTGGASATGDAPEKALLLETDLVDGDYYVFVDFFARGTAPAKKFQFDINLNVAKVGVWNYSLPLKYFSDSPLTGAPVAKITKTGTTYTLVDYTTNEVLITGKMSDLTSTIRTFKKMKRN</sequence>
<evidence type="ECO:0000256" key="1">
    <source>
        <dbReference type="SAM" id="SignalP"/>
    </source>
</evidence>
<accession>V6S9X6</accession>
<dbReference type="Proteomes" id="UP000030149">
    <property type="component" value="Unassembled WGS sequence"/>
</dbReference>
<organism evidence="2 3">
    <name type="scientific">Flavobacterium enshiense DK69</name>
    <dbReference type="NCBI Taxonomy" id="1107311"/>
    <lineage>
        <taxon>Bacteria</taxon>
        <taxon>Pseudomonadati</taxon>
        <taxon>Bacteroidota</taxon>
        <taxon>Flavobacteriia</taxon>
        <taxon>Flavobacteriales</taxon>
        <taxon>Flavobacteriaceae</taxon>
        <taxon>Flavobacterium</taxon>
    </lineage>
</organism>
<keyword evidence="1" id="KW-0732">Signal</keyword>
<feature type="chain" id="PRO_5004750420" description="Lipoprotein" evidence="1">
    <location>
        <begin position="21"/>
        <end position="339"/>
    </location>
</feature>
<feature type="signal peptide" evidence="1">
    <location>
        <begin position="1"/>
        <end position="20"/>
    </location>
</feature>
<keyword evidence="3" id="KW-1185">Reference proteome</keyword>
<dbReference type="PATRIC" id="fig|1107311.3.peg.1590"/>
<dbReference type="eggNOG" id="ENOG5033B2V">
    <property type="taxonomic scope" value="Bacteria"/>
</dbReference>
<dbReference type="STRING" id="1107311.Q767_05255"/>
<dbReference type="EMBL" id="JRLZ01000004">
    <property type="protein sequence ID" value="KGO96323.1"/>
    <property type="molecule type" value="Genomic_DNA"/>
</dbReference>
<evidence type="ECO:0000313" key="3">
    <source>
        <dbReference type="Proteomes" id="UP000030149"/>
    </source>
</evidence>
<dbReference type="PROSITE" id="PS51257">
    <property type="entry name" value="PROKAR_LIPOPROTEIN"/>
    <property type="match status" value="1"/>
</dbReference>
<evidence type="ECO:0008006" key="4">
    <source>
        <dbReference type="Google" id="ProtNLM"/>
    </source>
</evidence>
<dbReference type="Gene3D" id="2.60.40.2030">
    <property type="match status" value="1"/>
</dbReference>
<dbReference type="OrthoDB" id="1359955at2"/>
<dbReference type="AlphaFoldDB" id="V6S9X6"/>
<proteinExistence type="predicted"/>
<dbReference type="SUPFAM" id="SSF141072">
    <property type="entry name" value="CalX-like"/>
    <property type="match status" value="1"/>
</dbReference>
<gene>
    <name evidence="2" type="ORF">Q767_05255</name>
</gene>
<reference evidence="2 3" key="2">
    <citation type="journal article" date="2015" name="Stand. Genomic Sci.">
        <title>High quality draft genomic sequence of Flavobacterium enshiense DK69(T) and comparison among Flavobacterium genomes.</title>
        <authorList>
            <person name="Zeng Z."/>
            <person name="Chen C."/>
            <person name="Du H."/>
            <person name="Wang G."/>
            <person name="Li M."/>
        </authorList>
    </citation>
    <scope>NUCLEOTIDE SEQUENCE [LARGE SCALE GENOMIC DNA]</scope>
    <source>
        <strain evidence="2 3">DK69</strain>
    </source>
</reference>
<reference evidence="3" key="1">
    <citation type="submission" date="2013-09" db="EMBL/GenBank/DDBJ databases">
        <authorList>
            <person name="Zeng Z."/>
            <person name="Chen C."/>
        </authorList>
    </citation>
    <scope>NUCLEOTIDE SEQUENCE [LARGE SCALE GENOMIC DNA]</scope>
    <source>
        <strain evidence="3">DK69</strain>
    </source>
</reference>
<protein>
    <recommendedName>
        <fullName evidence="4">Lipoprotein</fullName>
    </recommendedName>
</protein>
<dbReference type="InterPro" id="IPR038081">
    <property type="entry name" value="CalX-like_sf"/>
</dbReference>
<name>V6S9X6_9FLAO</name>